<keyword evidence="2" id="KW-1185">Reference proteome</keyword>
<reference evidence="1 2" key="1">
    <citation type="journal article" date="2017" name="Antonie Van Leeuwenhoek">
        <title>Phylogenomic resolution of the bacterial genus Pantoea and its relationship with Erwinia and Tatumella.</title>
        <authorList>
            <person name="Palmer M."/>
            <person name="Steenkamp E.T."/>
            <person name="Coetzee M.P."/>
            <person name="Chan W.Y."/>
            <person name="van Zyl E."/>
            <person name="De Maayer P."/>
            <person name="Coutinho T.A."/>
            <person name="Blom J."/>
            <person name="Smits T.H."/>
            <person name="Duffy B."/>
            <person name="Venter S.N."/>
        </authorList>
    </citation>
    <scope>NUCLEOTIDE SEQUENCE [LARGE SCALE GENOMIC DNA]</scope>
    <source>
        <strain evidence="1 2">LMG 5345</strain>
    </source>
</reference>
<dbReference type="EMBL" id="MLJJ01000011">
    <property type="protein sequence ID" value="ORN00255.1"/>
    <property type="molecule type" value="Genomic_DNA"/>
</dbReference>
<gene>
    <name evidence="1" type="ORF">HA46_07660</name>
</gene>
<name>A0ABX3UT87_9GAMM</name>
<accession>A0ABX3UT87</accession>
<sequence length="90" mass="10176">MQSTILVQIRQSGAARWQQKGARRRDLAAKKKVGTEFALSLSSENSSCTTVAELAEIGWLGMAVRHFRFQTTQPLTTMTMTISRRVEYVR</sequence>
<evidence type="ECO:0000313" key="2">
    <source>
        <dbReference type="Proteomes" id="UP000193785"/>
    </source>
</evidence>
<dbReference type="Proteomes" id="UP000193785">
    <property type="component" value="Unassembled WGS sequence"/>
</dbReference>
<dbReference type="RefSeq" id="WP_143807604.1">
    <property type="nucleotide sequence ID" value="NZ_CCAQ010000027.1"/>
</dbReference>
<organism evidence="1 2">
    <name type="scientific">Pantoea septica</name>
    <dbReference type="NCBI Taxonomy" id="472695"/>
    <lineage>
        <taxon>Bacteria</taxon>
        <taxon>Pseudomonadati</taxon>
        <taxon>Pseudomonadota</taxon>
        <taxon>Gammaproteobacteria</taxon>
        <taxon>Enterobacterales</taxon>
        <taxon>Erwiniaceae</taxon>
        <taxon>Pantoea</taxon>
    </lineage>
</organism>
<evidence type="ECO:0000313" key="1">
    <source>
        <dbReference type="EMBL" id="ORN00255.1"/>
    </source>
</evidence>
<comment type="caution">
    <text evidence="1">The sequence shown here is derived from an EMBL/GenBank/DDBJ whole genome shotgun (WGS) entry which is preliminary data.</text>
</comment>
<protein>
    <submittedName>
        <fullName evidence="1">Uncharacterized protein</fullName>
    </submittedName>
</protein>
<proteinExistence type="predicted"/>